<dbReference type="RefSeq" id="WP_212231330.1">
    <property type="nucleotide sequence ID" value="NZ_JAGUCN010000033.1"/>
</dbReference>
<keyword evidence="3" id="KW-1185">Reference proteome</keyword>
<accession>A0ABS5KGY3</accession>
<gene>
    <name evidence="2" type="ORF">KEM09_20175</name>
</gene>
<dbReference type="EMBL" id="JAGUCN010000033">
    <property type="protein sequence ID" value="MBS2213736.1"/>
    <property type="molecule type" value="Genomic_DNA"/>
</dbReference>
<evidence type="ECO:0000259" key="1">
    <source>
        <dbReference type="Pfam" id="PF13360"/>
    </source>
</evidence>
<name>A0ABS5KGY3_9BACT</name>
<dbReference type="InterPro" id="IPR011047">
    <property type="entry name" value="Quinoprotein_ADH-like_sf"/>
</dbReference>
<comment type="caution">
    <text evidence="2">The sequence shown here is derived from an EMBL/GenBank/DDBJ whole genome shotgun (WGS) entry which is preliminary data.</text>
</comment>
<dbReference type="Pfam" id="PF13360">
    <property type="entry name" value="PQQ_2"/>
    <property type="match status" value="1"/>
</dbReference>
<dbReference type="InterPro" id="IPR002372">
    <property type="entry name" value="PQQ_rpt_dom"/>
</dbReference>
<reference evidence="2 3" key="1">
    <citation type="journal article" date="2014" name="Int. J. Syst. Evol. Microbiol.">
        <title>Carboxylicivirga gen. nov. in the family Marinilabiliaceae with two novel species, Carboxylicivirga mesophila sp. nov. and Carboxylicivirga taeanensis sp. nov., and reclassification of Cytophaga fermentans as Saccharicrinis fermentans gen. nov., comb. nov.</title>
        <authorList>
            <person name="Yang S.H."/>
            <person name="Seo H.S."/>
            <person name="Woo J.H."/>
            <person name="Oh H.M."/>
            <person name="Jang H."/>
            <person name="Lee J.H."/>
            <person name="Kim S.J."/>
            <person name="Kwon K.K."/>
        </authorList>
    </citation>
    <scope>NUCLEOTIDE SEQUENCE [LARGE SCALE GENOMIC DNA]</scope>
    <source>
        <strain evidence="2 3">JCM 18290</strain>
    </source>
</reference>
<dbReference type="Proteomes" id="UP000721861">
    <property type="component" value="Unassembled WGS sequence"/>
</dbReference>
<sequence>MKQVNIISGVKTFWALKDGIIYHDDNSLMSSEPLIKKVYNKNASNYYREEGKLIEIYNGNRNVYNHKLEKETQVKVADSEIVSRVNDEYFIYTKRIKRKFFENGVVDLEGKVIWSKQEAVRSKGWSDRLMTYCKYLDDEEIFKRDILTGETLWTFNASKIGKFTDYEGEHTGEIRGKIQLWNNYLIVPLTGHKLVSLDYSTGELVWEAIVPFSKYEIYNDKIVCLYESAFQEIDLHTGKTLRDINLNDYLKIGKGIDRISRYKVEKDRIYFTDYRKFKIGILDYYSLELIDIITIDYQKDAWQIGDLEVLDGNIYVLEYLDDFSKNLHIYKDDTL</sequence>
<protein>
    <submittedName>
        <fullName evidence="2">PQQ-binding-like beta-propeller repeat protein</fullName>
    </submittedName>
</protein>
<dbReference type="InterPro" id="IPR015943">
    <property type="entry name" value="WD40/YVTN_repeat-like_dom_sf"/>
</dbReference>
<evidence type="ECO:0000313" key="2">
    <source>
        <dbReference type="EMBL" id="MBS2213736.1"/>
    </source>
</evidence>
<dbReference type="Gene3D" id="2.130.10.10">
    <property type="entry name" value="YVTN repeat-like/Quinoprotein amine dehydrogenase"/>
    <property type="match status" value="1"/>
</dbReference>
<feature type="domain" description="Pyrrolo-quinoline quinone repeat" evidence="1">
    <location>
        <begin position="110"/>
        <end position="211"/>
    </location>
</feature>
<evidence type="ECO:0000313" key="3">
    <source>
        <dbReference type="Proteomes" id="UP000721861"/>
    </source>
</evidence>
<organism evidence="2 3">
    <name type="scientific">Carboxylicivirga mesophila</name>
    <dbReference type="NCBI Taxonomy" id="1166478"/>
    <lineage>
        <taxon>Bacteria</taxon>
        <taxon>Pseudomonadati</taxon>
        <taxon>Bacteroidota</taxon>
        <taxon>Bacteroidia</taxon>
        <taxon>Marinilabiliales</taxon>
        <taxon>Marinilabiliaceae</taxon>
        <taxon>Carboxylicivirga</taxon>
    </lineage>
</organism>
<dbReference type="SUPFAM" id="SSF50998">
    <property type="entry name" value="Quinoprotein alcohol dehydrogenase-like"/>
    <property type="match status" value="1"/>
</dbReference>
<proteinExistence type="predicted"/>